<evidence type="ECO:0000256" key="5">
    <source>
        <dbReference type="ARBA" id="ARBA00022553"/>
    </source>
</evidence>
<dbReference type="PANTHER" id="PTHR43065">
    <property type="entry name" value="SENSOR HISTIDINE KINASE"/>
    <property type="match status" value="1"/>
</dbReference>
<evidence type="ECO:0000256" key="6">
    <source>
        <dbReference type="ARBA" id="ARBA00022679"/>
    </source>
</evidence>
<comment type="caution">
    <text evidence="16">The sequence shown here is derived from an EMBL/GenBank/DDBJ whole genome shotgun (WGS) entry which is preliminary data.</text>
</comment>
<dbReference type="EC" id="2.7.13.3" evidence="3"/>
<keyword evidence="13 14" id="KW-0472">Membrane</keyword>
<dbReference type="SMART" id="SM00388">
    <property type="entry name" value="HisKA"/>
    <property type="match status" value="1"/>
</dbReference>
<evidence type="ECO:0000313" key="17">
    <source>
        <dbReference type="Proteomes" id="UP000293142"/>
    </source>
</evidence>
<dbReference type="Gene3D" id="1.10.287.130">
    <property type="match status" value="1"/>
</dbReference>
<evidence type="ECO:0000256" key="3">
    <source>
        <dbReference type="ARBA" id="ARBA00012438"/>
    </source>
</evidence>
<feature type="transmembrane region" description="Helical" evidence="14">
    <location>
        <begin position="12"/>
        <end position="29"/>
    </location>
</feature>
<keyword evidence="7 14" id="KW-0812">Transmembrane</keyword>
<evidence type="ECO:0000256" key="4">
    <source>
        <dbReference type="ARBA" id="ARBA00022475"/>
    </source>
</evidence>
<dbReference type="InterPro" id="IPR005467">
    <property type="entry name" value="His_kinase_dom"/>
</dbReference>
<keyword evidence="6" id="KW-0808">Transferase</keyword>
<evidence type="ECO:0000256" key="11">
    <source>
        <dbReference type="ARBA" id="ARBA00022989"/>
    </source>
</evidence>
<dbReference type="SUPFAM" id="SSF47384">
    <property type="entry name" value="Homodimeric domain of signal transducing histidine kinase"/>
    <property type="match status" value="1"/>
</dbReference>
<proteinExistence type="predicted"/>
<keyword evidence="10" id="KW-0067">ATP-binding</keyword>
<comment type="catalytic activity">
    <reaction evidence="1">
        <text>ATP + protein L-histidine = ADP + protein N-phospho-L-histidine.</text>
        <dbReference type="EC" id="2.7.13.3"/>
    </reaction>
</comment>
<dbReference type="InterPro" id="IPR011620">
    <property type="entry name" value="Sig_transdc_His_kinase_LytS_TM"/>
</dbReference>
<dbReference type="SMART" id="SM00387">
    <property type="entry name" value="HATPase_c"/>
    <property type="match status" value="1"/>
</dbReference>
<name>A0A4Q9DYQ9_9BACL</name>
<dbReference type="CDD" id="cd00082">
    <property type="entry name" value="HisKA"/>
    <property type="match status" value="1"/>
</dbReference>
<evidence type="ECO:0000259" key="15">
    <source>
        <dbReference type="PROSITE" id="PS50109"/>
    </source>
</evidence>
<dbReference type="Gene3D" id="1.10.1760.20">
    <property type="match status" value="1"/>
</dbReference>
<evidence type="ECO:0000256" key="10">
    <source>
        <dbReference type="ARBA" id="ARBA00022840"/>
    </source>
</evidence>
<dbReference type="InterPro" id="IPR036890">
    <property type="entry name" value="HATPase_C_sf"/>
</dbReference>
<evidence type="ECO:0000256" key="13">
    <source>
        <dbReference type="ARBA" id="ARBA00023136"/>
    </source>
</evidence>
<organism evidence="16 17">
    <name type="scientific">Paenibacillus thalictri</name>
    <dbReference type="NCBI Taxonomy" id="2527873"/>
    <lineage>
        <taxon>Bacteria</taxon>
        <taxon>Bacillati</taxon>
        <taxon>Bacillota</taxon>
        <taxon>Bacilli</taxon>
        <taxon>Bacillales</taxon>
        <taxon>Paenibacillaceae</taxon>
        <taxon>Paenibacillus</taxon>
    </lineage>
</organism>
<keyword evidence="9 16" id="KW-0418">Kinase</keyword>
<dbReference type="InterPro" id="IPR003661">
    <property type="entry name" value="HisK_dim/P_dom"/>
</dbReference>
<dbReference type="GO" id="GO:0005524">
    <property type="term" value="F:ATP binding"/>
    <property type="evidence" value="ECO:0007669"/>
    <property type="project" value="UniProtKB-KW"/>
</dbReference>
<evidence type="ECO:0000256" key="8">
    <source>
        <dbReference type="ARBA" id="ARBA00022741"/>
    </source>
</evidence>
<evidence type="ECO:0000256" key="9">
    <source>
        <dbReference type="ARBA" id="ARBA00022777"/>
    </source>
</evidence>
<dbReference type="Gene3D" id="3.30.565.10">
    <property type="entry name" value="Histidine kinase-like ATPase, C-terminal domain"/>
    <property type="match status" value="1"/>
</dbReference>
<dbReference type="GO" id="GO:0000155">
    <property type="term" value="F:phosphorelay sensor kinase activity"/>
    <property type="evidence" value="ECO:0007669"/>
    <property type="project" value="InterPro"/>
</dbReference>
<dbReference type="SUPFAM" id="SSF55874">
    <property type="entry name" value="ATPase domain of HSP90 chaperone/DNA topoisomerase II/histidine kinase"/>
    <property type="match status" value="1"/>
</dbReference>
<dbReference type="AlphaFoldDB" id="A0A4Q9DYQ9"/>
<dbReference type="Pfam" id="PF07694">
    <property type="entry name" value="5TM-5TMR_LYT"/>
    <property type="match status" value="1"/>
</dbReference>
<keyword evidence="4" id="KW-1003">Cell membrane</keyword>
<feature type="transmembrane region" description="Helical" evidence="14">
    <location>
        <begin position="74"/>
        <end position="102"/>
    </location>
</feature>
<keyword evidence="17" id="KW-1185">Reference proteome</keyword>
<keyword evidence="11 14" id="KW-1133">Transmembrane helix</keyword>
<dbReference type="GO" id="GO:0005886">
    <property type="term" value="C:plasma membrane"/>
    <property type="evidence" value="ECO:0007669"/>
    <property type="project" value="UniProtKB-SubCell"/>
</dbReference>
<dbReference type="InterPro" id="IPR036097">
    <property type="entry name" value="HisK_dim/P_sf"/>
</dbReference>
<dbReference type="PROSITE" id="PS50109">
    <property type="entry name" value="HIS_KIN"/>
    <property type="match status" value="1"/>
</dbReference>
<keyword evidence="5" id="KW-0597">Phosphoprotein</keyword>
<dbReference type="InterPro" id="IPR003594">
    <property type="entry name" value="HATPase_dom"/>
</dbReference>
<gene>
    <name evidence="16" type="ORF">EYB31_00755</name>
</gene>
<reference evidence="16 17" key="1">
    <citation type="submission" date="2019-02" db="EMBL/GenBank/DDBJ databases">
        <title>Paenibacillus sp. nov., isolated from surface-sterilized tissue of Thalictrum simplex L.</title>
        <authorList>
            <person name="Tuo L."/>
        </authorList>
    </citation>
    <scope>NUCLEOTIDE SEQUENCE [LARGE SCALE GENOMIC DNA]</scope>
    <source>
        <strain evidence="16 17">N2SHLJ1</strain>
    </source>
</reference>
<dbReference type="GO" id="GO:0071555">
    <property type="term" value="P:cell wall organization"/>
    <property type="evidence" value="ECO:0007669"/>
    <property type="project" value="InterPro"/>
</dbReference>
<feature type="transmembrane region" description="Helical" evidence="14">
    <location>
        <begin position="108"/>
        <end position="126"/>
    </location>
</feature>
<sequence length="432" mass="47915">MTGALMAFINQLVYNLLINITPIMLYHLLRNDKETISGKLSSPYGIAILCTITAILCMLCPFSFTPGYMYDLRFVPLFISFLFGGIRSGLLVTAVLVAYRLLLGGAGAYAWVISLGINVMLYIVFSRGLRRLEPSRRILYSGVVCFVGSLFVPLQATIRTIWTGAAFDTYFVPYFCLFSILHMAAASTAVWVIEQIRKNVKQHESQLQAEKINVLSELAASFAHEILNPLTVTSGFLQMMKQTGIPDEKKQLFNRLALEEVDKAQSIVKDYLSFAKPQFETQETFDAKTLLEEAGAQLRSYAQLHHVAIEMFLEEKLTVFASREKLAQSISHIVKNGIEAMPQGGKLIIVGTLQNQRVCIDVIDHGVGMTQEEIGRLGTPHYSTTQKGTGLGMMMAYRIIHLMRGKIEVISEVGKGTCFSISIPASGSASFH</sequence>
<dbReference type="OrthoDB" id="9815750at2"/>
<keyword evidence="8" id="KW-0547">Nucleotide-binding</keyword>
<keyword evidence="12" id="KW-0902">Two-component regulatory system</keyword>
<evidence type="ECO:0000256" key="12">
    <source>
        <dbReference type="ARBA" id="ARBA00023012"/>
    </source>
</evidence>
<dbReference type="EMBL" id="SIRE01000002">
    <property type="protein sequence ID" value="TBL81575.1"/>
    <property type="molecule type" value="Genomic_DNA"/>
</dbReference>
<dbReference type="PRINTS" id="PR00344">
    <property type="entry name" value="BCTRLSENSOR"/>
</dbReference>
<evidence type="ECO:0000256" key="7">
    <source>
        <dbReference type="ARBA" id="ARBA00022692"/>
    </source>
</evidence>
<protein>
    <recommendedName>
        <fullName evidence="3">histidine kinase</fullName>
        <ecNumber evidence="3">2.7.13.3</ecNumber>
    </recommendedName>
</protein>
<feature type="transmembrane region" description="Helical" evidence="14">
    <location>
        <begin position="41"/>
        <end position="62"/>
    </location>
</feature>
<comment type="subcellular location">
    <subcellularLocation>
        <location evidence="2">Cell membrane</location>
        <topology evidence="2">Multi-pass membrane protein</topology>
    </subcellularLocation>
</comment>
<accession>A0A4Q9DYQ9</accession>
<dbReference type="PANTHER" id="PTHR43065:SF46">
    <property type="entry name" value="C4-DICARBOXYLATE TRANSPORT SENSOR PROTEIN DCTB"/>
    <property type="match status" value="1"/>
</dbReference>
<evidence type="ECO:0000256" key="2">
    <source>
        <dbReference type="ARBA" id="ARBA00004651"/>
    </source>
</evidence>
<dbReference type="InterPro" id="IPR004358">
    <property type="entry name" value="Sig_transdc_His_kin-like_C"/>
</dbReference>
<dbReference type="Proteomes" id="UP000293142">
    <property type="component" value="Unassembled WGS sequence"/>
</dbReference>
<dbReference type="Pfam" id="PF00512">
    <property type="entry name" value="HisKA"/>
    <property type="match status" value="1"/>
</dbReference>
<evidence type="ECO:0000256" key="1">
    <source>
        <dbReference type="ARBA" id="ARBA00000085"/>
    </source>
</evidence>
<feature type="domain" description="Histidine kinase" evidence="15">
    <location>
        <begin position="221"/>
        <end position="427"/>
    </location>
</feature>
<evidence type="ECO:0000256" key="14">
    <source>
        <dbReference type="SAM" id="Phobius"/>
    </source>
</evidence>
<dbReference type="Pfam" id="PF02518">
    <property type="entry name" value="HATPase_c"/>
    <property type="match status" value="1"/>
</dbReference>
<evidence type="ECO:0000313" key="16">
    <source>
        <dbReference type="EMBL" id="TBL81575.1"/>
    </source>
</evidence>
<feature type="transmembrane region" description="Helical" evidence="14">
    <location>
        <begin position="170"/>
        <end position="193"/>
    </location>
</feature>
<feature type="transmembrane region" description="Helical" evidence="14">
    <location>
        <begin position="138"/>
        <end position="158"/>
    </location>
</feature>